<feature type="region of interest" description="Disordered" evidence="1">
    <location>
        <begin position="46"/>
        <end position="85"/>
    </location>
</feature>
<evidence type="ECO:0000256" key="1">
    <source>
        <dbReference type="SAM" id="MobiDB-lite"/>
    </source>
</evidence>
<protein>
    <submittedName>
        <fullName evidence="2">Uncharacterized protein</fullName>
    </submittedName>
</protein>
<feature type="compositionally biased region" description="Basic and acidic residues" evidence="1">
    <location>
        <begin position="71"/>
        <end position="85"/>
    </location>
</feature>
<evidence type="ECO:0000313" key="3">
    <source>
        <dbReference type="Proteomes" id="UP000824219"/>
    </source>
</evidence>
<gene>
    <name evidence="2" type="ORF">KOW79_019844</name>
</gene>
<dbReference type="Proteomes" id="UP000824219">
    <property type="component" value="Linkage Group LG25"/>
</dbReference>
<feature type="compositionally biased region" description="Basic and acidic residues" evidence="1">
    <location>
        <begin position="49"/>
        <end position="64"/>
    </location>
</feature>
<keyword evidence="3" id="KW-1185">Reference proteome</keyword>
<reference evidence="2 3" key="1">
    <citation type="submission" date="2021-06" db="EMBL/GenBank/DDBJ databases">
        <title>Chromosome-level genome assembly of the red-tail catfish (Hemibagrus wyckioides).</title>
        <authorList>
            <person name="Shao F."/>
        </authorList>
    </citation>
    <scope>NUCLEOTIDE SEQUENCE [LARGE SCALE GENOMIC DNA]</scope>
    <source>
        <strain evidence="2">EC202008001</strain>
        <tissue evidence="2">Blood</tissue>
    </source>
</reference>
<sequence>MTGCAQGTAPAVTSSSSLMTMMATSHQVSTTSSIPSWFKQRTRALGGGLEEKKVEGRRRDEKDGSIVLRSFQERDETQVNPEHEL</sequence>
<evidence type="ECO:0000313" key="2">
    <source>
        <dbReference type="EMBL" id="KAG7316303.1"/>
    </source>
</evidence>
<dbReference type="AlphaFoldDB" id="A0A9D3N7M6"/>
<proteinExistence type="predicted"/>
<name>A0A9D3N7M6_9TELE</name>
<comment type="caution">
    <text evidence="2">The sequence shown here is derived from an EMBL/GenBank/DDBJ whole genome shotgun (WGS) entry which is preliminary data.</text>
</comment>
<accession>A0A9D3N7M6</accession>
<organism evidence="2 3">
    <name type="scientific">Hemibagrus wyckioides</name>
    <dbReference type="NCBI Taxonomy" id="337641"/>
    <lineage>
        <taxon>Eukaryota</taxon>
        <taxon>Metazoa</taxon>
        <taxon>Chordata</taxon>
        <taxon>Craniata</taxon>
        <taxon>Vertebrata</taxon>
        <taxon>Euteleostomi</taxon>
        <taxon>Actinopterygii</taxon>
        <taxon>Neopterygii</taxon>
        <taxon>Teleostei</taxon>
        <taxon>Ostariophysi</taxon>
        <taxon>Siluriformes</taxon>
        <taxon>Bagridae</taxon>
        <taxon>Hemibagrus</taxon>
    </lineage>
</organism>
<dbReference type="EMBL" id="JAHKSW010000025">
    <property type="protein sequence ID" value="KAG7316303.1"/>
    <property type="molecule type" value="Genomic_DNA"/>
</dbReference>